<evidence type="ECO:0000256" key="1">
    <source>
        <dbReference type="ARBA" id="ARBA00007476"/>
    </source>
</evidence>
<evidence type="ECO:0000313" key="9">
    <source>
        <dbReference type="Proteomes" id="UP000655225"/>
    </source>
</evidence>
<dbReference type="OrthoDB" id="427950at2759"/>
<dbReference type="EC" id="2.7.6.5" evidence="2"/>
<dbReference type="SUPFAM" id="SSF109604">
    <property type="entry name" value="HD-domain/PDEase-like"/>
    <property type="match status" value="1"/>
</dbReference>
<organism evidence="8 9">
    <name type="scientific">Tetracentron sinense</name>
    <name type="common">Spur-leaf</name>
    <dbReference type="NCBI Taxonomy" id="13715"/>
    <lineage>
        <taxon>Eukaryota</taxon>
        <taxon>Viridiplantae</taxon>
        <taxon>Streptophyta</taxon>
        <taxon>Embryophyta</taxon>
        <taxon>Tracheophyta</taxon>
        <taxon>Spermatophyta</taxon>
        <taxon>Magnoliopsida</taxon>
        <taxon>Trochodendrales</taxon>
        <taxon>Trochodendraceae</taxon>
        <taxon>Tetracentron</taxon>
    </lineage>
</organism>
<dbReference type="SMART" id="SM00054">
    <property type="entry name" value="EFh"/>
    <property type="match status" value="2"/>
</dbReference>
<dbReference type="Pfam" id="PF13328">
    <property type="entry name" value="HD_4"/>
    <property type="match status" value="1"/>
</dbReference>
<dbReference type="PROSITE" id="PS51831">
    <property type="entry name" value="HD"/>
    <property type="match status" value="1"/>
</dbReference>
<keyword evidence="3" id="KW-0106">Calcium</keyword>
<proteinExistence type="inferred from homology"/>
<dbReference type="PANTHER" id="PTHR21262:SF12">
    <property type="entry name" value="GTP DIPHOSPHOKINASE CRSH, CHLOROPLASTIC-RELATED"/>
    <property type="match status" value="1"/>
</dbReference>
<gene>
    <name evidence="8" type="ORF">HHK36_026387</name>
</gene>
<dbReference type="FunFam" id="1.10.238.10:FF:000287">
    <property type="entry name" value="Probable GTP diphosphokinase CRSH, chloroplastic"/>
    <property type="match status" value="1"/>
</dbReference>
<evidence type="ECO:0000256" key="5">
    <source>
        <dbReference type="ARBA" id="ARBA00023134"/>
    </source>
</evidence>
<dbReference type="Pfam" id="PF13499">
    <property type="entry name" value="EF-hand_7"/>
    <property type="match status" value="1"/>
</dbReference>
<comment type="similarity">
    <text evidence="1">Belongs to the RelA/SpoT family.</text>
</comment>
<dbReference type="FunFam" id="3.30.460.10:FF:000025">
    <property type="entry name" value="probable GTP diphosphokinase CRSH, chloroplastic"/>
    <property type="match status" value="1"/>
</dbReference>
<dbReference type="CDD" id="cd00051">
    <property type="entry name" value="EFh"/>
    <property type="match status" value="1"/>
</dbReference>
<dbReference type="InterPro" id="IPR011992">
    <property type="entry name" value="EF-hand-dom_pair"/>
</dbReference>
<accession>A0A835D256</accession>
<dbReference type="GO" id="GO:0005509">
    <property type="term" value="F:calcium ion binding"/>
    <property type="evidence" value="ECO:0007669"/>
    <property type="project" value="InterPro"/>
</dbReference>
<feature type="domain" description="EF-hand" evidence="6">
    <location>
        <begin position="511"/>
        <end position="546"/>
    </location>
</feature>
<keyword evidence="5" id="KW-0342">GTP-binding</keyword>
<dbReference type="InterPro" id="IPR006674">
    <property type="entry name" value="HD_domain"/>
</dbReference>
<dbReference type="GO" id="GO:0015969">
    <property type="term" value="P:guanosine tetraphosphate metabolic process"/>
    <property type="evidence" value="ECO:0007669"/>
    <property type="project" value="InterPro"/>
</dbReference>
<keyword evidence="5" id="KW-0547">Nucleotide-binding</keyword>
<dbReference type="CDD" id="cd05399">
    <property type="entry name" value="NT_Rel-Spo_like"/>
    <property type="match status" value="1"/>
</dbReference>
<dbReference type="OMA" id="CYRTREV"/>
<dbReference type="InterPro" id="IPR043519">
    <property type="entry name" value="NT_sf"/>
</dbReference>
<dbReference type="SMART" id="SM00954">
    <property type="entry name" value="RelA_SpoT"/>
    <property type="match status" value="1"/>
</dbReference>
<dbReference type="Proteomes" id="UP000655225">
    <property type="component" value="Unassembled WGS sequence"/>
</dbReference>
<keyword evidence="9" id="KW-1185">Reference proteome</keyword>
<dbReference type="PROSITE" id="PS50222">
    <property type="entry name" value="EF_HAND_2"/>
    <property type="match status" value="1"/>
</dbReference>
<reference evidence="8 9" key="1">
    <citation type="submission" date="2020-04" db="EMBL/GenBank/DDBJ databases">
        <title>Plant Genome Project.</title>
        <authorList>
            <person name="Zhang R.-G."/>
        </authorList>
    </citation>
    <scope>NUCLEOTIDE SEQUENCE [LARGE SCALE GENOMIC DNA]</scope>
    <source>
        <strain evidence="8">YNK0</strain>
        <tissue evidence="8">Leaf</tissue>
    </source>
</reference>
<name>A0A835D256_TETSI</name>
<evidence type="ECO:0000313" key="8">
    <source>
        <dbReference type="EMBL" id="KAF8387733.1"/>
    </source>
</evidence>
<evidence type="ECO:0000259" key="7">
    <source>
        <dbReference type="PROSITE" id="PS51831"/>
    </source>
</evidence>
<dbReference type="EMBL" id="JABCRI010000020">
    <property type="protein sequence ID" value="KAF8387733.1"/>
    <property type="molecule type" value="Genomic_DNA"/>
</dbReference>
<dbReference type="Pfam" id="PF04607">
    <property type="entry name" value="RelA_SpoT"/>
    <property type="match status" value="1"/>
</dbReference>
<dbReference type="SUPFAM" id="SSF47473">
    <property type="entry name" value="EF-hand"/>
    <property type="match status" value="1"/>
</dbReference>
<keyword evidence="4" id="KW-0346">Stress response</keyword>
<comment type="caution">
    <text evidence="8">The sequence shown here is derived from an EMBL/GenBank/DDBJ whole genome shotgun (WGS) entry which is preliminary data.</text>
</comment>
<dbReference type="AlphaFoldDB" id="A0A835D256"/>
<dbReference type="Gene3D" id="1.10.238.10">
    <property type="entry name" value="EF-hand"/>
    <property type="match status" value="1"/>
</dbReference>
<dbReference type="Gene3D" id="3.30.460.10">
    <property type="entry name" value="Beta Polymerase, domain 2"/>
    <property type="match status" value="1"/>
</dbReference>
<dbReference type="PANTHER" id="PTHR21262">
    <property type="entry name" value="GUANOSINE-3',5'-BIS DIPHOSPHATE 3'-PYROPHOSPHOHYDROLASE"/>
    <property type="match status" value="1"/>
</dbReference>
<evidence type="ECO:0000256" key="2">
    <source>
        <dbReference type="ARBA" id="ARBA00013251"/>
    </source>
</evidence>
<feature type="domain" description="HD" evidence="7">
    <location>
        <begin position="119"/>
        <end position="255"/>
    </location>
</feature>
<evidence type="ECO:0000256" key="4">
    <source>
        <dbReference type="ARBA" id="ARBA00023016"/>
    </source>
</evidence>
<dbReference type="PROSITE" id="PS00018">
    <property type="entry name" value="EF_HAND_1"/>
    <property type="match status" value="2"/>
</dbReference>
<dbReference type="InterPro" id="IPR007685">
    <property type="entry name" value="RelA_SpoT"/>
</dbReference>
<dbReference type="InterPro" id="IPR002048">
    <property type="entry name" value="EF_hand_dom"/>
</dbReference>
<dbReference type="GO" id="GO:0005525">
    <property type="term" value="F:GTP binding"/>
    <property type="evidence" value="ECO:0007669"/>
    <property type="project" value="UniProtKB-KW"/>
</dbReference>
<evidence type="ECO:0000259" key="6">
    <source>
        <dbReference type="PROSITE" id="PS50222"/>
    </source>
</evidence>
<evidence type="ECO:0000256" key="3">
    <source>
        <dbReference type="ARBA" id="ARBA00022837"/>
    </source>
</evidence>
<dbReference type="GO" id="GO:0008728">
    <property type="term" value="F:GTP diphosphokinase activity"/>
    <property type="evidence" value="ECO:0007669"/>
    <property type="project" value="UniProtKB-EC"/>
</dbReference>
<sequence length="621" mass="69954">MELYGNGFHLQLLPQIRVSKNCHLLSKFHPKIVLRRHKRRSIAGGVRFLTLRPSAASKAPATLEQPGGKMVVELVGAFNDLTERMNVLSTSSSRLLFKSLKLSIPILQALPFTPDGRSPLSKALYVALVLADLQGTWSALLDCCGRVNGGLWFSGFTRNVSPNTGISSSEMDAEVISAGILREVLGAGALSIHEVRNQIGTGTAHLLHESLRMKEIPSKIEILDDDSASALRKFCLKYYDIRAVILELALKLDMMRHLDYLPRYQQQMLSLEVMKIYAPLAHAVGTSSVSLELEDLSFRYLFPYSYLYVDTWLRSHETGSKPLIDMYKEQLLQSLESDPILEDMVDDISVKGRYKSRYSTMKKLLMDGRKPEEVNDVLGLRVILKPKSADNMLEMGENACYRTREIIQSLWKEMPHRTKDYIAQPKANGYQSLHMAVDVSDNGRTRPPMEIQIRTTEMDMLASGGTASHSLYKGGLTEPEEAKRLKAIMMAAAELAALRLRDLPSTSHRGLDIDQRDRVFRLLDKNGDGRISIEELTEVMEELGAEGEDAQEMMLLLDANSDGSLSSDEFDLFQKQVEFMRNLEDKDDQYRSMLDKKLQLADSSGLIQVYRKELGDRLTVR</sequence>
<protein>
    <recommendedName>
        <fullName evidence="2">GTP diphosphokinase</fullName>
        <ecNumber evidence="2">2.7.6.5</ecNumber>
    </recommendedName>
</protein>
<dbReference type="Gene3D" id="1.10.3210.10">
    <property type="entry name" value="Hypothetical protein af1432"/>
    <property type="match status" value="1"/>
</dbReference>
<dbReference type="SUPFAM" id="SSF81301">
    <property type="entry name" value="Nucleotidyltransferase"/>
    <property type="match status" value="1"/>
</dbReference>
<dbReference type="InterPro" id="IPR018247">
    <property type="entry name" value="EF_Hand_1_Ca_BS"/>
</dbReference>